<dbReference type="AlphaFoldDB" id="A0A1Y6FA48"/>
<evidence type="ECO:0000313" key="3">
    <source>
        <dbReference type="Proteomes" id="UP000194420"/>
    </source>
</evidence>
<evidence type="ECO:0000256" key="1">
    <source>
        <dbReference type="SAM" id="Phobius"/>
    </source>
</evidence>
<sequence>MLDHMNIRHSDGPACFAVLFQIGCLATLFAWFSQ</sequence>
<organism evidence="2 3">
    <name type="scientific">Altererythrobacter xiamenensis</name>
    <dbReference type="NCBI Taxonomy" id="1316679"/>
    <lineage>
        <taxon>Bacteria</taxon>
        <taxon>Pseudomonadati</taxon>
        <taxon>Pseudomonadota</taxon>
        <taxon>Alphaproteobacteria</taxon>
        <taxon>Sphingomonadales</taxon>
        <taxon>Erythrobacteraceae</taxon>
        <taxon>Altererythrobacter</taxon>
    </lineage>
</organism>
<protein>
    <submittedName>
        <fullName evidence="2">Uncharacterized protein</fullName>
    </submittedName>
</protein>
<keyword evidence="3" id="KW-1185">Reference proteome</keyword>
<keyword evidence="1" id="KW-0812">Transmembrane</keyword>
<gene>
    <name evidence="2" type="ORF">SAMN06297468_1829</name>
</gene>
<reference evidence="3" key="1">
    <citation type="submission" date="2017-04" db="EMBL/GenBank/DDBJ databases">
        <authorList>
            <person name="Varghese N."/>
            <person name="Submissions S."/>
        </authorList>
    </citation>
    <scope>NUCLEOTIDE SEQUENCE [LARGE SCALE GENOMIC DNA]</scope>
</reference>
<feature type="transmembrane region" description="Helical" evidence="1">
    <location>
        <begin position="12"/>
        <end position="32"/>
    </location>
</feature>
<dbReference type="Proteomes" id="UP000194420">
    <property type="component" value="Unassembled WGS sequence"/>
</dbReference>
<keyword evidence="1" id="KW-0472">Membrane</keyword>
<name>A0A1Y6FA48_9SPHN</name>
<evidence type="ECO:0000313" key="2">
    <source>
        <dbReference type="EMBL" id="SMQ69642.1"/>
    </source>
</evidence>
<proteinExistence type="predicted"/>
<keyword evidence="1" id="KW-1133">Transmembrane helix</keyword>
<dbReference type="EMBL" id="FXWG01000002">
    <property type="protein sequence ID" value="SMQ69642.1"/>
    <property type="molecule type" value="Genomic_DNA"/>
</dbReference>
<accession>A0A1Y6FA48</accession>